<dbReference type="GO" id="GO:0003824">
    <property type="term" value="F:catalytic activity"/>
    <property type="evidence" value="ECO:0007669"/>
    <property type="project" value="InterPro"/>
</dbReference>
<dbReference type="GO" id="GO:0030170">
    <property type="term" value="F:pyridoxal phosphate binding"/>
    <property type="evidence" value="ECO:0007669"/>
    <property type="project" value="InterPro"/>
</dbReference>
<dbReference type="AlphaFoldDB" id="A0AA94HRS9"/>
<feature type="domain" description="MOSC" evidence="1">
    <location>
        <begin position="18"/>
        <end position="142"/>
    </location>
</feature>
<dbReference type="InterPro" id="IPR011037">
    <property type="entry name" value="Pyrv_Knase-like_insert_dom_sf"/>
</dbReference>
<reference evidence="3" key="1">
    <citation type="submission" date="2016-11" db="EMBL/GenBank/DDBJ databases">
        <authorList>
            <person name="Jaros S."/>
            <person name="Januszkiewicz K."/>
            <person name="Wedrychowicz H."/>
        </authorList>
    </citation>
    <scope>NUCLEOTIDE SEQUENCE [LARGE SCALE GENOMIC DNA]</scope>
    <source>
        <strain evidence="3">DSM 7057</strain>
    </source>
</reference>
<accession>A0AA94HRS9</accession>
<proteinExistence type="predicted"/>
<name>A0AA94HRS9_DESDE</name>
<evidence type="ECO:0000313" key="3">
    <source>
        <dbReference type="Proteomes" id="UP000182680"/>
    </source>
</evidence>
<evidence type="ECO:0000259" key="1">
    <source>
        <dbReference type="PROSITE" id="PS51340"/>
    </source>
</evidence>
<dbReference type="GO" id="GO:0030151">
    <property type="term" value="F:molybdenum ion binding"/>
    <property type="evidence" value="ECO:0007669"/>
    <property type="project" value="InterPro"/>
</dbReference>
<protein>
    <submittedName>
        <fullName evidence="2">MOSC domain-containing protein YiiM</fullName>
    </submittedName>
</protein>
<evidence type="ECO:0000313" key="2">
    <source>
        <dbReference type="EMBL" id="SFW34820.1"/>
    </source>
</evidence>
<dbReference type="OMA" id="RAICISE"/>
<dbReference type="InterPro" id="IPR005302">
    <property type="entry name" value="MoCF_Sase_C"/>
</dbReference>
<dbReference type="PANTHER" id="PTHR36930:SF1">
    <property type="entry name" value="MOSC DOMAIN-CONTAINING PROTEIN"/>
    <property type="match status" value="1"/>
</dbReference>
<dbReference type="PANTHER" id="PTHR36930">
    <property type="entry name" value="METAL-SULFUR CLUSTER BIOSYNTHESIS PROTEINS YUAD-RELATED"/>
    <property type="match status" value="1"/>
</dbReference>
<dbReference type="Pfam" id="PF03473">
    <property type="entry name" value="MOSC"/>
    <property type="match status" value="1"/>
</dbReference>
<dbReference type="RefSeq" id="WP_012624131.1">
    <property type="nucleotide sequence ID" value="NZ_FPIW01000011.1"/>
</dbReference>
<organism evidence="2 3">
    <name type="scientific">Desulfovibrio desulfuricans</name>
    <dbReference type="NCBI Taxonomy" id="876"/>
    <lineage>
        <taxon>Bacteria</taxon>
        <taxon>Pseudomonadati</taxon>
        <taxon>Thermodesulfobacteriota</taxon>
        <taxon>Desulfovibrionia</taxon>
        <taxon>Desulfovibrionales</taxon>
        <taxon>Desulfovibrionaceae</taxon>
        <taxon>Desulfovibrio</taxon>
    </lineage>
</organism>
<sequence length="154" mass="16278">MGIIKAICVSSKKGTAKQTASSATLVVDHGIEGDAHAGKWHRQVSLLSWQAIEAFKARGAIVTHGCFGENLVVDGIDFAALPVGTRLSCNTVLLEVSQIGKECHNHCQIYHTMGDCIMPRQGVFARVLKGGLVRPGDVMDVLPAATDCPEGTAP</sequence>
<dbReference type="InterPro" id="IPR052716">
    <property type="entry name" value="MOSC_domain"/>
</dbReference>
<dbReference type="PROSITE" id="PS51340">
    <property type="entry name" value="MOSC"/>
    <property type="match status" value="1"/>
</dbReference>
<dbReference type="Gene3D" id="2.40.33.20">
    <property type="entry name" value="PK beta-barrel domain-like"/>
    <property type="match status" value="1"/>
</dbReference>
<dbReference type="EMBL" id="FPIW01000011">
    <property type="protein sequence ID" value="SFW34820.1"/>
    <property type="molecule type" value="Genomic_DNA"/>
</dbReference>
<dbReference type="SUPFAM" id="SSF50800">
    <property type="entry name" value="PK beta-barrel domain-like"/>
    <property type="match status" value="1"/>
</dbReference>
<dbReference type="Proteomes" id="UP000182680">
    <property type="component" value="Unassembled WGS sequence"/>
</dbReference>
<comment type="caution">
    <text evidence="2">The sequence shown here is derived from an EMBL/GenBank/DDBJ whole genome shotgun (WGS) entry which is preliminary data.</text>
</comment>
<gene>
    <name evidence="2" type="ORF">SAMN02910291_00928</name>
</gene>